<dbReference type="Proteomes" id="UP000198398">
    <property type="component" value="Chromosome"/>
</dbReference>
<dbReference type="AlphaFoldDB" id="A0A220UAV1"/>
<gene>
    <name evidence="1" type="ORF">CFK39_04945</name>
</gene>
<keyword evidence="2" id="KW-1185">Reference proteome</keyword>
<dbReference type="EMBL" id="CP022316">
    <property type="protein sequence ID" value="ASK65288.1"/>
    <property type="molecule type" value="Genomic_DNA"/>
</dbReference>
<organism evidence="1 2">
    <name type="scientific">Brachybacterium avium</name>
    <dbReference type="NCBI Taxonomy" id="2017485"/>
    <lineage>
        <taxon>Bacteria</taxon>
        <taxon>Bacillati</taxon>
        <taxon>Actinomycetota</taxon>
        <taxon>Actinomycetes</taxon>
        <taxon>Micrococcales</taxon>
        <taxon>Dermabacteraceae</taxon>
        <taxon>Brachybacterium</taxon>
    </lineage>
</organism>
<dbReference type="KEGG" id="brv:CFK39_04945"/>
<sequence length="116" mass="13057">MGNVTVEDLGHRDAGPPVDLLCRLVRSLQRSQRQIELASALILLEGSRLAKIAERRVHRLEQLLGSAVTLGEEWDHVTGTQTQTQQVRSEDVFRTQLTAVIRWPSVVRPKRIHASC</sequence>
<protein>
    <submittedName>
        <fullName evidence="1">Uncharacterized protein</fullName>
    </submittedName>
</protein>
<reference evidence="2" key="1">
    <citation type="submission" date="2017-07" db="EMBL/GenBank/DDBJ databases">
        <title>Brachybacterium sp. VR2415.</title>
        <authorList>
            <person name="Tak E.J."/>
            <person name="Bae J.-W."/>
        </authorList>
    </citation>
    <scope>NUCLEOTIDE SEQUENCE [LARGE SCALE GENOMIC DNA]</scope>
    <source>
        <strain evidence="2">VR2415</strain>
    </source>
</reference>
<proteinExistence type="predicted"/>
<accession>A0A220UAV1</accession>
<evidence type="ECO:0000313" key="1">
    <source>
        <dbReference type="EMBL" id="ASK65288.1"/>
    </source>
</evidence>
<evidence type="ECO:0000313" key="2">
    <source>
        <dbReference type="Proteomes" id="UP000198398"/>
    </source>
</evidence>
<name>A0A220UAV1_9MICO</name>